<evidence type="ECO:0000256" key="10">
    <source>
        <dbReference type="SAM" id="SignalP"/>
    </source>
</evidence>
<dbReference type="PROSITE" id="PS50109">
    <property type="entry name" value="HIS_KIN"/>
    <property type="match status" value="1"/>
</dbReference>
<dbReference type="SMART" id="SM00388">
    <property type="entry name" value="HisKA"/>
    <property type="match status" value="1"/>
</dbReference>
<evidence type="ECO:0000259" key="12">
    <source>
        <dbReference type="PROSITE" id="PS50109"/>
    </source>
</evidence>
<dbReference type="InterPro" id="IPR018062">
    <property type="entry name" value="HTH_AraC-typ_CS"/>
</dbReference>
<evidence type="ECO:0000313" key="15">
    <source>
        <dbReference type="Proteomes" id="UP000183253"/>
    </source>
</evidence>
<evidence type="ECO:0000256" key="9">
    <source>
        <dbReference type="SAM" id="Phobius"/>
    </source>
</evidence>
<keyword evidence="9" id="KW-1133">Transmembrane helix</keyword>
<dbReference type="EC" id="2.7.13.3" evidence="2"/>
<evidence type="ECO:0000259" key="13">
    <source>
        <dbReference type="PROSITE" id="PS50110"/>
    </source>
</evidence>
<evidence type="ECO:0000256" key="4">
    <source>
        <dbReference type="ARBA" id="ARBA00023015"/>
    </source>
</evidence>
<keyword evidence="5" id="KW-0238">DNA-binding</keyword>
<keyword evidence="14" id="KW-0808">Transferase</keyword>
<dbReference type="SUPFAM" id="SSF46689">
    <property type="entry name" value="Homeodomain-like"/>
    <property type="match status" value="1"/>
</dbReference>
<dbReference type="InterPro" id="IPR036097">
    <property type="entry name" value="HisK_dim/P_sf"/>
</dbReference>
<dbReference type="InterPro" id="IPR003594">
    <property type="entry name" value="HATPase_dom"/>
</dbReference>
<dbReference type="Pfam" id="PF07495">
    <property type="entry name" value="Y_Y_Y"/>
    <property type="match status" value="1"/>
</dbReference>
<dbReference type="EMBL" id="FNRI01000008">
    <property type="protein sequence ID" value="SEA88490.1"/>
    <property type="molecule type" value="Genomic_DNA"/>
</dbReference>
<dbReference type="Pfam" id="PF00072">
    <property type="entry name" value="Response_reg"/>
    <property type="match status" value="1"/>
</dbReference>
<keyword evidence="6" id="KW-0804">Transcription</keyword>
<keyword evidence="9" id="KW-0812">Transmembrane</keyword>
<dbReference type="InterPro" id="IPR001789">
    <property type="entry name" value="Sig_transdc_resp-reg_receiver"/>
</dbReference>
<dbReference type="GO" id="GO:0003700">
    <property type="term" value="F:DNA-binding transcription factor activity"/>
    <property type="evidence" value="ECO:0007669"/>
    <property type="project" value="InterPro"/>
</dbReference>
<feature type="modified residue" description="4-aspartylphosphate" evidence="7">
    <location>
        <position position="1153"/>
    </location>
</feature>
<feature type="chain" id="PRO_5010183595" description="histidine kinase" evidence="10">
    <location>
        <begin position="26"/>
        <end position="1369"/>
    </location>
</feature>
<dbReference type="InterPro" id="IPR009057">
    <property type="entry name" value="Homeodomain-like_sf"/>
</dbReference>
<dbReference type="SUPFAM" id="SSF50998">
    <property type="entry name" value="Quinoprotein alcohol dehydrogenase-like"/>
    <property type="match status" value="1"/>
</dbReference>
<dbReference type="SMART" id="SM00387">
    <property type="entry name" value="HATPase_c"/>
    <property type="match status" value="1"/>
</dbReference>
<dbReference type="InterPro" id="IPR018060">
    <property type="entry name" value="HTH_AraC"/>
</dbReference>
<dbReference type="SUPFAM" id="SSF52172">
    <property type="entry name" value="CheY-like"/>
    <property type="match status" value="1"/>
</dbReference>
<dbReference type="Pfam" id="PF12833">
    <property type="entry name" value="HTH_18"/>
    <property type="match status" value="1"/>
</dbReference>
<dbReference type="Proteomes" id="UP000183253">
    <property type="component" value="Unassembled WGS sequence"/>
</dbReference>
<dbReference type="GO" id="GO:0043565">
    <property type="term" value="F:sequence-specific DNA binding"/>
    <property type="evidence" value="ECO:0007669"/>
    <property type="project" value="InterPro"/>
</dbReference>
<dbReference type="SMART" id="SM00342">
    <property type="entry name" value="HTH_ARAC"/>
    <property type="match status" value="1"/>
</dbReference>
<dbReference type="Pfam" id="PF07494">
    <property type="entry name" value="Reg_prop"/>
    <property type="match status" value="3"/>
</dbReference>
<keyword evidence="10" id="KW-0732">Signal</keyword>
<dbReference type="PROSITE" id="PS00041">
    <property type="entry name" value="HTH_ARAC_FAMILY_1"/>
    <property type="match status" value="1"/>
</dbReference>
<dbReference type="PRINTS" id="PR00344">
    <property type="entry name" value="BCTRLSENSOR"/>
</dbReference>
<dbReference type="Gene3D" id="1.10.10.60">
    <property type="entry name" value="Homeodomain-like"/>
    <property type="match status" value="1"/>
</dbReference>
<evidence type="ECO:0000256" key="8">
    <source>
        <dbReference type="SAM" id="MobiDB-lite"/>
    </source>
</evidence>
<comment type="catalytic activity">
    <reaction evidence="1">
        <text>ATP + protein L-histidine = ADP + protein N-phospho-L-histidine.</text>
        <dbReference type="EC" id="2.7.13.3"/>
    </reaction>
</comment>
<dbReference type="PROSITE" id="PS01124">
    <property type="entry name" value="HTH_ARAC_FAMILY_2"/>
    <property type="match status" value="1"/>
</dbReference>
<dbReference type="InterPro" id="IPR015943">
    <property type="entry name" value="WD40/YVTN_repeat-like_dom_sf"/>
</dbReference>
<dbReference type="InterPro" id="IPR013783">
    <property type="entry name" value="Ig-like_fold"/>
</dbReference>
<dbReference type="PANTHER" id="PTHR43547">
    <property type="entry name" value="TWO-COMPONENT HISTIDINE KINASE"/>
    <property type="match status" value="1"/>
</dbReference>
<dbReference type="FunFam" id="2.60.40.10:FF:000791">
    <property type="entry name" value="Two-component system sensor histidine kinase/response regulator"/>
    <property type="match status" value="1"/>
</dbReference>
<evidence type="ECO:0000256" key="5">
    <source>
        <dbReference type="ARBA" id="ARBA00023125"/>
    </source>
</evidence>
<dbReference type="PANTHER" id="PTHR43547:SF2">
    <property type="entry name" value="HYBRID SIGNAL TRANSDUCTION HISTIDINE KINASE C"/>
    <property type="match status" value="1"/>
</dbReference>
<evidence type="ECO:0000256" key="6">
    <source>
        <dbReference type="ARBA" id="ARBA00023163"/>
    </source>
</evidence>
<proteinExistence type="predicted"/>
<feature type="signal peptide" evidence="10">
    <location>
        <begin position="1"/>
        <end position="25"/>
    </location>
</feature>
<dbReference type="PROSITE" id="PS50110">
    <property type="entry name" value="RESPONSE_REGULATORY"/>
    <property type="match status" value="1"/>
</dbReference>
<dbReference type="Gene3D" id="3.30.565.10">
    <property type="entry name" value="Histidine kinase-like ATPase, C-terminal domain"/>
    <property type="match status" value="1"/>
</dbReference>
<dbReference type="Gene3D" id="3.40.50.2300">
    <property type="match status" value="1"/>
</dbReference>
<dbReference type="GO" id="GO:0000155">
    <property type="term" value="F:phosphorelay sensor kinase activity"/>
    <property type="evidence" value="ECO:0007669"/>
    <property type="project" value="InterPro"/>
</dbReference>
<dbReference type="InterPro" id="IPR011006">
    <property type="entry name" value="CheY-like_superfamily"/>
</dbReference>
<dbReference type="SMART" id="SM00448">
    <property type="entry name" value="REC"/>
    <property type="match status" value="1"/>
</dbReference>
<sequence length="1369" mass="153462">MNLPTRIKHTLAGILGLLALLAAHAGPSARKLRFDHLSVTDGLSQMSVVSVIQDADGYLWFGTRDGLNRYDGYDFRIFRHELHDTTSISDSYIRCMANDRDGRLWVGTTNGLNRYDPRTERFTHYYIDRERHTGNINEINAICADPAGGVWLGTYEGLYHLGRDEAQARRFEEVSQRIYSLASDGTQLYIGHDRGLAVLSPDGVLRHIIRDDRNRAVNLVYPDSQGRVHFSFANTGTLGLLNPETGALSEHTIIAGDPHRRNNLIRSIAEQPDGKLVLGTYDGLRIYDPQRGGETESYNQTPQEGGGLSHYAVETVYVDRAGTLWAGTYAGGVNYAHAQNALFNYYDPRRGNHLPGVLSAIVAEPSGDVLWIGSDAGGILRFDVRSGEFAYYPCTTVPGEMFKDNNVKSLLLDGKTLYVGLYTGLLYTFDTAACRWTGMWRNPDHSAIYSLARTRDTLLLGTYSAHGLKYLSPRGIEDRDLMSDDGRTVNINQISALCPSDDGLWIGTRSRGLYRYRPSGELTRYTSDDGNSISGNRITAIFADSRKRILIGTSDGGLNVFDPETERFTIVTHNEGLHDNTVCSAVEDRKGRLWVITRTGISELDASNRVLRTYDHSGGIRVQEFSPASAFVTDDNTIWVGGDSGLVSFNPDNLHVNTYAPPVVITSVAVNNRPLGGGFGLSTGRTQLRLKHDENNLTFAFSALNYIYPERNAYSYKLEGADNEWRSVGSVREVNYANLAPGSYLFRVRGSNNDGIWNESDTTLGIEIAPPVWLRWWALTFYLLLLATVGWLIFRYARERRRLRQHVMLKQKHEELYKARIELFTNFAHELRTPLTLILSPLEEMLTPDNPQEATHESLMMMYANAKRMMLLINQLMDLRRKEAGSMTPKVAEGDFAGFAEEIFIAFNHQARNHRIDYRFETSERPLTLWYDRWLFEKVLLNLLSNAFKFTPDGGSIVLRAETATREELPEKAQSDAGLYPDAALYLRLTLADNGVGMDTRDLERIFDPFYQAQNPDIKSIGTGIGLSLAKGIVEMHHGVIYAESEKGRGSTFHVIVPCGNAHFHAGEIISDYLDSETLERYTDSIAADETPETTELPAARSETTVLVVEDNRQLRTYIRRRLSPYWKVIEADNGKSGQLLALEKMPALIISDVMMPVMDGLQMCYNLKHDSRTAHIPVVLLTARQFVLQMKEGLEFGADDYITKPFHMRALILKVRNIIASREKLKDLYGQRLSLENLGVEINGGDDKFLQQLNEAIDRDIADPALNLDTLCRRIGLSRASLYRKLMSATGLSPARYIQSVRLNLAARMLRETQMSISEIATASGFNSLIHFSASFRKQYGVPPSRYAAGQDATGPEAAPGRENEPQE</sequence>
<dbReference type="SUPFAM" id="SSF101898">
    <property type="entry name" value="NHL repeat"/>
    <property type="match status" value="1"/>
</dbReference>
<dbReference type="SUPFAM" id="SSF55874">
    <property type="entry name" value="ATPase domain of HSP90 chaperone/DNA topoisomerase II/histidine kinase"/>
    <property type="match status" value="1"/>
</dbReference>
<evidence type="ECO:0000256" key="7">
    <source>
        <dbReference type="PROSITE-ProRule" id="PRU00169"/>
    </source>
</evidence>
<dbReference type="CDD" id="cd00082">
    <property type="entry name" value="HisKA"/>
    <property type="match status" value="1"/>
</dbReference>
<keyword evidence="15" id="KW-1185">Reference proteome</keyword>
<evidence type="ECO:0000256" key="2">
    <source>
        <dbReference type="ARBA" id="ARBA00012438"/>
    </source>
</evidence>
<keyword evidence="3 7" id="KW-0597">Phosphoprotein</keyword>
<dbReference type="InterPro" id="IPR003661">
    <property type="entry name" value="HisK_dim/P_dom"/>
</dbReference>
<feature type="transmembrane region" description="Helical" evidence="9">
    <location>
        <begin position="773"/>
        <end position="794"/>
    </location>
</feature>
<feature type="region of interest" description="Disordered" evidence="8">
    <location>
        <begin position="1344"/>
        <end position="1369"/>
    </location>
</feature>
<accession>A0A1H4EV63</accession>
<keyword evidence="4" id="KW-0805">Transcription regulation</keyword>
<name>A0A1H4EV63_9BACT</name>
<dbReference type="Gene3D" id="2.60.40.10">
    <property type="entry name" value="Immunoglobulins"/>
    <property type="match status" value="1"/>
</dbReference>
<dbReference type="Pfam" id="PF00512">
    <property type="entry name" value="HisKA"/>
    <property type="match status" value="1"/>
</dbReference>
<gene>
    <name evidence="14" type="ORF">SAMN05444145_10883</name>
</gene>
<keyword evidence="14" id="KW-0418">Kinase</keyword>
<feature type="domain" description="Response regulatory" evidence="13">
    <location>
        <begin position="1105"/>
        <end position="1220"/>
    </location>
</feature>
<dbReference type="InterPro" id="IPR011123">
    <property type="entry name" value="Y_Y_Y"/>
</dbReference>
<evidence type="ECO:0000256" key="3">
    <source>
        <dbReference type="ARBA" id="ARBA00022553"/>
    </source>
</evidence>
<evidence type="ECO:0000313" key="14">
    <source>
        <dbReference type="EMBL" id="SEA88490.1"/>
    </source>
</evidence>
<dbReference type="Pfam" id="PF02518">
    <property type="entry name" value="HATPase_c"/>
    <property type="match status" value="1"/>
</dbReference>
<feature type="domain" description="HTH araC/xylS-type" evidence="11">
    <location>
        <begin position="1252"/>
        <end position="1351"/>
    </location>
</feature>
<evidence type="ECO:0000259" key="11">
    <source>
        <dbReference type="PROSITE" id="PS01124"/>
    </source>
</evidence>
<protein>
    <recommendedName>
        <fullName evidence="2">histidine kinase</fullName>
        <ecNumber evidence="2">2.7.13.3</ecNumber>
    </recommendedName>
</protein>
<organism evidence="14 15">
    <name type="scientific">Alistipes timonensis JC136</name>
    <dbReference type="NCBI Taxonomy" id="1033731"/>
    <lineage>
        <taxon>Bacteria</taxon>
        <taxon>Pseudomonadati</taxon>
        <taxon>Bacteroidota</taxon>
        <taxon>Bacteroidia</taxon>
        <taxon>Bacteroidales</taxon>
        <taxon>Rikenellaceae</taxon>
        <taxon>Alistipes</taxon>
    </lineage>
</organism>
<dbReference type="Gene3D" id="1.10.287.130">
    <property type="match status" value="1"/>
</dbReference>
<dbReference type="InterPro" id="IPR004358">
    <property type="entry name" value="Sig_transdc_His_kin-like_C"/>
</dbReference>
<dbReference type="STRING" id="1033731.SAMN05444145_10883"/>
<feature type="domain" description="Histidine kinase" evidence="12">
    <location>
        <begin position="826"/>
        <end position="1061"/>
    </location>
</feature>
<keyword evidence="9" id="KW-0472">Membrane</keyword>
<evidence type="ECO:0000256" key="1">
    <source>
        <dbReference type="ARBA" id="ARBA00000085"/>
    </source>
</evidence>
<dbReference type="Gene3D" id="2.130.10.10">
    <property type="entry name" value="YVTN repeat-like/Quinoprotein amine dehydrogenase"/>
    <property type="match status" value="2"/>
</dbReference>
<dbReference type="OrthoDB" id="9797097at2"/>
<dbReference type="RefSeq" id="WP_010264886.1">
    <property type="nucleotide sequence ID" value="NZ_CAEG01000015.1"/>
</dbReference>
<dbReference type="InterPro" id="IPR011047">
    <property type="entry name" value="Quinoprotein_ADH-like_sf"/>
</dbReference>
<dbReference type="InterPro" id="IPR005467">
    <property type="entry name" value="His_kinase_dom"/>
</dbReference>
<dbReference type="InterPro" id="IPR036890">
    <property type="entry name" value="HATPase_C_sf"/>
</dbReference>
<reference evidence="14 15" key="1">
    <citation type="submission" date="2016-10" db="EMBL/GenBank/DDBJ databases">
        <authorList>
            <person name="de Groot N.N."/>
        </authorList>
    </citation>
    <scope>NUCLEOTIDE SEQUENCE [LARGE SCALE GENOMIC DNA]</scope>
    <source>
        <strain evidence="14 15">DSM 25383</strain>
    </source>
</reference>
<dbReference type="SUPFAM" id="SSF47384">
    <property type="entry name" value="Homodimeric domain of signal transducing histidine kinase"/>
    <property type="match status" value="1"/>
</dbReference>
<dbReference type="InterPro" id="IPR011110">
    <property type="entry name" value="Reg_prop"/>
</dbReference>